<dbReference type="GeneID" id="101504303"/>
<evidence type="ECO:0000313" key="3">
    <source>
        <dbReference type="RefSeq" id="XP_004487170.1"/>
    </source>
</evidence>
<dbReference type="AlphaFoldDB" id="A0A1S2XET4"/>
<feature type="region of interest" description="Disordered" evidence="1">
    <location>
        <begin position="632"/>
        <end position="667"/>
    </location>
</feature>
<dbReference type="KEGG" id="cam:101504303"/>
<dbReference type="PANTHER" id="PTHR47877">
    <property type="entry name" value="LATE EMBRYOGENESIS ABUNDANT DOMAIN-CONTAINING PROTEIN / LEA DOMAIN-CONTAINING PROTEIN"/>
    <property type="match status" value="1"/>
</dbReference>
<reference evidence="3" key="2">
    <citation type="submission" date="2025-08" db="UniProtKB">
        <authorList>
            <consortium name="RefSeq"/>
        </authorList>
    </citation>
    <scope>IDENTIFICATION</scope>
    <source>
        <tissue evidence="3">Etiolated seedlings</tissue>
    </source>
</reference>
<dbReference type="PANTHER" id="PTHR47877:SF3">
    <property type="entry name" value="LATE EMBRYOGENESIS ABUNDANT DOMAIN-CONTAINING PROTEIN _ LEA DOMAIN-CONTAINING PROTEIN"/>
    <property type="match status" value="1"/>
</dbReference>
<name>A0A1S2XET4_CICAR</name>
<feature type="compositionally biased region" description="Polar residues" evidence="1">
    <location>
        <begin position="639"/>
        <end position="648"/>
    </location>
</feature>
<feature type="region of interest" description="Disordered" evidence="1">
    <location>
        <begin position="437"/>
        <end position="461"/>
    </location>
</feature>
<reference evidence="2" key="1">
    <citation type="journal article" date="2013" name="Nat. Biotechnol.">
        <title>Draft genome sequence of chickpea (Cicer arietinum) provides a resource for trait improvement.</title>
        <authorList>
            <person name="Varshney R.K."/>
            <person name="Song C."/>
            <person name="Saxena R.K."/>
            <person name="Azam S."/>
            <person name="Yu S."/>
            <person name="Sharpe A.G."/>
            <person name="Cannon S."/>
            <person name="Baek J."/>
            <person name="Rosen B.D."/>
            <person name="Tar'an B."/>
            <person name="Millan T."/>
            <person name="Zhang X."/>
            <person name="Ramsay L.D."/>
            <person name="Iwata A."/>
            <person name="Wang Y."/>
            <person name="Nelson W."/>
            <person name="Farmer A.D."/>
            <person name="Gaur P.M."/>
            <person name="Soderlund C."/>
            <person name="Penmetsa R.V."/>
            <person name="Xu C."/>
            <person name="Bharti A.K."/>
            <person name="He W."/>
            <person name="Winter P."/>
            <person name="Zhao S."/>
            <person name="Hane J.K."/>
            <person name="Carrasquilla-Garcia N."/>
            <person name="Condie J.A."/>
            <person name="Upadhyaya H.D."/>
            <person name="Luo M.C."/>
            <person name="Thudi M."/>
            <person name="Gowda C.L."/>
            <person name="Singh N.P."/>
            <person name="Lichtenzveig J."/>
            <person name="Gali K.K."/>
            <person name="Rubio J."/>
            <person name="Nadarajan N."/>
            <person name="Dolezel J."/>
            <person name="Bansal K.C."/>
            <person name="Xu X."/>
            <person name="Edwards D."/>
            <person name="Zhang G."/>
            <person name="Kahl G."/>
            <person name="Gil J."/>
            <person name="Singh K.B."/>
            <person name="Datta S.K."/>
            <person name="Jackson S.A."/>
            <person name="Wang J."/>
            <person name="Cook D.R."/>
        </authorList>
    </citation>
    <scope>NUCLEOTIDE SEQUENCE [LARGE SCALE GENOMIC DNA]</scope>
    <source>
        <strain evidence="2">cv. CDC Frontier</strain>
    </source>
</reference>
<dbReference type="RefSeq" id="XP_004487170.1">
    <property type="nucleotide sequence ID" value="XM_004487113.3"/>
</dbReference>
<evidence type="ECO:0000256" key="1">
    <source>
        <dbReference type="SAM" id="MobiDB-lite"/>
    </source>
</evidence>
<dbReference type="GO" id="GO:0005829">
    <property type="term" value="C:cytosol"/>
    <property type="evidence" value="ECO:0007669"/>
    <property type="project" value="TreeGrafter"/>
</dbReference>
<evidence type="ECO:0000313" key="2">
    <source>
        <dbReference type="Proteomes" id="UP000087171"/>
    </source>
</evidence>
<feature type="region of interest" description="Disordered" evidence="1">
    <location>
        <begin position="514"/>
        <end position="533"/>
    </location>
</feature>
<feature type="compositionally biased region" description="Basic and acidic residues" evidence="1">
    <location>
        <begin position="182"/>
        <end position="219"/>
    </location>
</feature>
<dbReference type="Proteomes" id="UP000087171">
    <property type="component" value="Chromosome Ca1"/>
</dbReference>
<feature type="compositionally biased region" description="Polar residues" evidence="1">
    <location>
        <begin position="286"/>
        <end position="301"/>
    </location>
</feature>
<feature type="compositionally biased region" description="Basic and acidic residues" evidence="1">
    <location>
        <begin position="128"/>
        <end position="138"/>
    </location>
</feature>
<keyword evidence="2" id="KW-1185">Reference proteome</keyword>
<feature type="region of interest" description="Disordered" evidence="1">
    <location>
        <begin position="1"/>
        <end position="23"/>
    </location>
</feature>
<protein>
    <submittedName>
        <fullName evidence="3">Seed biotin-containing protein SBP65</fullName>
    </submittedName>
</protein>
<organism evidence="2 3">
    <name type="scientific">Cicer arietinum</name>
    <name type="common">Chickpea</name>
    <name type="synonym">Garbanzo</name>
    <dbReference type="NCBI Taxonomy" id="3827"/>
    <lineage>
        <taxon>Eukaryota</taxon>
        <taxon>Viridiplantae</taxon>
        <taxon>Streptophyta</taxon>
        <taxon>Embryophyta</taxon>
        <taxon>Tracheophyta</taxon>
        <taxon>Spermatophyta</taxon>
        <taxon>Magnoliopsida</taxon>
        <taxon>eudicotyledons</taxon>
        <taxon>Gunneridae</taxon>
        <taxon>Pentapetalae</taxon>
        <taxon>rosids</taxon>
        <taxon>fabids</taxon>
        <taxon>Fabales</taxon>
        <taxon>Fabaceae</taxon>
        <taxon>Papilionoideae</taxon>
        <taxon>50 kb inversion clade</taxon>
        <taxon>NPAAA clade</taxon>
        <taxon>Hologalegina</taxon>
        <taxon>IRL clade</taxon>
        <taxon>Cicereae</taxon>
        <taxon>Cicer</taxon>
    </lineage>
</organism>
<dbReference type="eggNOG" id="ENOG502RYHK">
    <property type="taxonomic scope" value="Eukaryota"/>
</dbReference>
<dbReference type="GO" id="GO:0009631">
    <property type="term" value="P:cold acclimation"/>
    <property type="evidence" value="ECO:0007669"/>
    <property type="project" value="TreeGrafter"/>
</dbReference>
<dbReference type="PaxDb" id="3827-XP_004487170.1"/>
<dbReference type="STRING" id="3827.A0A1S2XET4"/>
<feature type="region of interest" description="Disordered" evidence="1">
    <location>
        <begin position="53"/>
        <end position="266"/>
    </location>
</feature>
<feature type="region of interest" description="Disordered" evidence="1">
    <location>
        <begin position="279"/>
        <end position="301"/>
    </location>
</feature>
<feature type="compositionally biased region" description="Basic and acidic residues" evidence="1">
    <location>
        <begin position="237"/>
        <end position="246"/>
    </location>
</feature>
<feature type="compositionally biased region" description="Basic and acidic residues" evidence="1">
    <location>
        <begin position="87"/>
        <end position="108"/>
    </location>
</feature>
<proteinExistence type="predicted"/>
<dbReference type="OrthoDB" id="1907061at2759"/>
<accession>A0A1S2XET4</accession>
<feature type="compositionally biased region" description="Basic and acidic residues" evidence="1">
    <location>
        <begin position="649"/>
        <end position="660"/>
    </location>
</feature>
<gene>
    <name evidence="3" type="primary">LOC101504303</name>
</gene>
<sequence>MASEQLSRREITTTTEREVPVEKDKVPKIATHFEHLSVKDKEPPHGTVDAFQQNEINKDHAGKAIGDIGGTGKTRETHELGSNFDSLSDRNNKQNAATKDRGEERFGGVRDVGNFEVESKGNNNNKSLGDREQLDRRTKVVTGTPQHNKPTKTELGTGQVVAEKATKGEQNFGTGRLGYGAENERAISEKNAAEQRERERAREAKEEEEKRLTLEEISKYRNQAQENAMEAISGAQERYEEAKKPTNETLTNTTQTAQGKEATKDTVSCAAKTAAEKAAQAKNATIEKSQQGYEATKDTVSSAAKTAAEKAAQAKNTTIEKGQQGYVATKDTVSSVAKTAAEYVSPVAEKTKTVVVDLKDKATAAGWTAAHYSTQLTVDGTKAAANVVEGAARYAAPKAAELAAKSVDVVKGLAASAGESAKEFTARKKEESWREYEAKRASQPLQEGEYIPTSEGIGENVSNYTQKMVPTGERIQAQGPGNQVDQGRGSNVVSSIGETVGKLGEKVKKPIENMTSSGNQVDQGGGSNVVSGIGETVGKLGEKVKKPIENVISSGEEKNLESTEQGKGGSDVLGAVKETVSDIGNNMIKSGDNKVVERGVTQEGQGGVLDAIGETIAEIAHTTKVIVVGEGDVEEKQNKVSMKNIGSESRSKNDNAKHEAYQSPKSV</sequence>
<feature type="compositionally biased region" description="Low complexity" evidence="1">
    <location>
        <begin position="247"/>
        <end position="256"/>
    </location>
</feature>